<evidence type="ECO:0000256" key="12">
    <source>
        <dbReference type="SAM" id="MobiDB-lite"/>
    </source>
</evidence>
<keyword evidence="4" id="KW-0325">Glycoprotein</keyword>
<dbReference type="InterPro" id="IPR002509">
    <property type="entry name" value="NODB_dom"/>
</dbReference>
<dbReference type="OrthoDB" id="2125469at2759"/>
<keyword evidence="3" id="KW-1003">Cell membrane</keyword>
<dbReference type="GO" id="GO:0046872">
    <property type="term" value="F:metal ion binding"/>
    <property type="evidence" value="ECO:0007669"/>
    <property type="project" value="UniProtKB-KW"/>
</dbReference>
<keyword evidence="11" id="KW-0961">Cell wall biogenesis/degradation</keyword>
<comment type="subcellular location">
    <subcellularLocation>
        <location evidence="2">Cell membrane</location>
        <topology evidence="2">Lipid-anchor</topology>
        <topology evidence="2">GPI-anchor</topology>
    </subcellularLocation>
</comment>
<dbReference type="InterPro" id="IPR011330">
    <property type="entry name" value="Glyco_hydro/deAcase_b/a-brl"/>
</dbReference>
<dbReference type="EMBL" id="KN880535">
    <property type="protein sequence ID" value="KIY67074.1"/>
    <property type="molecule type" value="Genomic_DNA"/>
</dbReference>
<evidence type="ECO:0000256" key="4">
    <source>
        <dbReference type="ARBA" id="ARBA00022622"/>
    </source>
</evidence>
<dbReference type="PANTHER" id="PTHR46471">
    <property type="entry name" value="CHITIN DEACETYLASE"/>
    <property type="match status" value="1"/>
</dbReference>
<feature type="domain" description="NodB homology" evidence="13">
    <location>
        <begin position="151"/>
        <end position="336"/>
    </location>
</feature>
<keyword evidence="7" id="KW-0378">Hydrolase</keyword>
<evidence type="ECO:0000256" key="7">
    <source>
        <dbReference type="ARBA" id="ARBA00022801"/>
    </source>
</evidence>
<accession>A0A0D7BA86</accession>
<evidence type="ECO:0000256" key="8">
    <source>
        <dbReference type="ARBA" id="ARBA00023136"/>
    </source>
</evidence>
<evidence type="ECO:0000256" key="3">
    <source>
        <dbReference type="ARBA" id="ARBA00022475"/>
    </source>
</evidence>
<keyword evidence="8" id="KW-0472">Membrane</keyword>
<dbReference type="GO" id="GO:0098552">
    <property type="term" value="C:side of membrane"/>
    <property type="evidence" value="ECO:0007669"/>
    <property type="project" value="UniProtKB-KW"/>
</dbReference>
<dbReference type="PROSITE" id="PS51677">
    <property type="entry name" value="NODB"/>
    <property type="match status" value="1"/>
</dbReference>
<reference evidence="14 15" key="1">
    <citation type="journal article" date="2015" name="Fungal Genet. Biol.">
        <title>Evolution of novel wood decay mechanisms in Agaricales revealed by the genome sequences of Fistulina hepatica and Cylindrobasidium torrendii.</title>
        <authorList>
            <person name="Floudas D."/>
            <person name="Held B.W."/>
            <person name="Riley R."/>
            <person name="Nagy L.G."/>
            <person name="Koehler G."/>
            <person name="Ransdell A.S."/>
            <person name="Younus H."/>
            <person name="Chow J."/>
            <person name="Chiniquy J."/>
            <person name="Lipzen A."/>
            <person name="Tritt A."/>
            <person name="Sun H."/>
            <person name="Haridas S."/>
            <person name="LaButti K."/>
            <person name="Ohm R.A."/>
            <person name="Kues U."/>
            <person name="Blanchette R.A."/>
            <person name="Grigoriev I.V."/>
            <person name="Minto R.E."/>
            <person name="Hibbett D.S."/>
        </authorList>
    </citation>
    <scope>NUCLEOTIDE SEQUENCE [LARGE SCALE GENOMIC DNA]</scope>
    <source>
        <strain evidence="14 15">FP15055 ss-10</strain>
    </source>
</reference>
<dbReference type="SUPFAM" id="SSF88713">
    <property type="entry name" value="Glycoside hydrolase/deacetylase"/>
    <property type="match status" value="1"/>
</dbReference>
<proteinExistence type="predicted"/>
<sequence>MSFSRRTSARRHNNTASSDKAGHKSPVSAHPMTAQSGFSIPRELFQKTSTAQGEGGNAIFSALRDSAWESIKWTQETAWISLGSLYSFFPSTFFDLFSVSLLPLLKLLAYPQNNMFSFKLCSMLAAAVVAVVASPMPRQGGAAITQCNVPNTAAITFDDGPWQWTREIVDTLASKNAKGTFFVNGNNYGCIYDDMSVDHLRYAYERGHQVASHTWSHAHLDQLSKDQTWDEMNRVNEALGKIIGATPTAMRPPYGGTSDDVFRSAGELGLTVVNWNYDSGDAAGQSPDYSLGQYYAAAADSGRSIIILNHETVETTPHQVLGQAIDVLQQAGYNLVTVAECLGMAPYTNQKDYGSRDGSWTC</sequence>
<evidence type="ECO:0000256" key="10">
    <source>
        <dbReference type="ARBA" id="ARBA00023288"/>
    </source>
</evidence>
<organism evidence="14 15">
    <name type="scientific">Cylindrobasidium torrendii FP15055 ss-10</name>
    <dbReference type="NCBI Taxonomy" id="1314674"/>
    <lineage>
        <taxon>Eukaryota</taxon>
        <taxon>Fungi</taxon>
        <taxon>Dikarya</taxon>
        <taxon>Basidiomycota</taxon>
        <taxon>Agaricomycotina</taxon>
        <taxon>Agaricomycetes</taxon>
        <taxon>Agaricomycetidae</taxon>
        <taxon>Agaricales</taxon>
        <taxon>Marasmiineae</taxon>
        <taxon>Physalacriaceae</taxon>
        <taxon>Cylindrobasidium</taxon>
    </lineage>
</organism>
<dbReference type="GO" id="GO:0005886">
    <property type="term" value="C:plasma membrane"/>
    <property type="evidence" value="ECO:0007669"/>
    <property type="project" value="UniProtKB-SubCell"/>
</dbReference>
<name>A0A0D7BA86_9AGAR</name>
<evidence type="ECO:0000313" key="15">
    <source>
        <dbReference type="Proteomes" id="UP000054007"/>
    </source>
</evidence>
<evidence type="ECO:0000256" key="6">
    <source>
        <dbReference type="ARBA" id="ARBA00022729"/>
    </source>
</evidence>
<dbReference type="GO" id="GO:0005975">
    <property type="term" value="P:carbohydrate metabolic process"/>
    <property type="evidence" value="ECO:0007669"/>
    <property type="project" value="InterPro"/>
</dbReference>
<keyword evidence="9" id="KW-0119">Carbohydrate metabolism</keyword>
<gene>
    <name evidence="14" type="ORF">CYLTODRAFT_422843</name>
</gene>
<keyword evidence="4" id="KW-0336">GPI-anchor</keyword>
<evidence type="ECO:0000256" key="11">
    <source>
        <dbReference type="ARBA" id="ARBA00023316"/>
    </source>
</evidence>
<dbReference type="Pfam" id="PF01522">
    <property type="entry name" value="Polysacc_deac_1"/>
    <property type="match status" value="1"/>
</dbReference>
<dbReference type="PANTHER" id="PTHR46471:SF2">
    <property type="entry name" value="CHITIN DEACETYLASE-RELATED"/>
    <property type="match status" value="1"/>
</dbReference>
<dbReference type="GO" id="GO:0016810">
    <property type="term" value="F:hydrolase activity, acting on carbon-nitrogen (but not peptide) bonds"/>
    <property type="evidence" value="ECO:0007669"/>
    <property type="project" value="InterPro"/>
</dbReference>
<dbReference type="AlphaFoldDB" id="A0A0D7BA86"/>
<dbReference type="STRING" id="1314674.A0A0D7BA86"/>
<keyword evidence="15" id="KW-1185">Reference proteome</keyword>
<evidence type="ECO:0000256" key="2">
    <source>
        <dbReference type="ARBA" id="ARBA00004609"/>
    </source>
</evidence>
<dbReference type="Proteomes" id="UP000054007">
    <property type="component" value="Unassembled WGS sequence"/>
</dbReference>
<keyword evidence="6" id="KW-0732">Signal</keyword>
<dbReference type="Gene3D" id="3.20.20.370">
    <property type="entry name" value="Glycoside hydrolase/deacetylase"/>
    <property type="match status" value="1"/>
</dbReference>
<evidence type="ECO:0000259" key="13">
    <source>
        <dbReference type="PROSITE" id="PS51677"/>
    </source>
</evidence>
<evidence type="ECO:0000256" key="9">
    <source>
        <dbReference type="ARBA" id="ARBA00023277"/>
    </source>
</evidence>
<evidence type="ECO:0000256" key="5">
    <source>
        <dbReference type="ARBA" id="ARBA00022723"/>
    </source>
</evidence>
<dbReference type="CDD" id="cd10951">
    <property type="entry name" value="CE4_ClCDA_like"/>
    <property type="match status" value="1"/>
</dbReference>
<comment type="cofactor">
    <cofactor evidence="1">
        <name>Co(2+)</name>
        <dbReference type="ChEBI" id="CHEBI:48828"/>
    </cofactor>
</comment>
<protein>
    <submittedName>
        <fullName evidence="14">Carbohydrate esterase family 4 protein</fullName>
    </submittedName>
</protein>
<keyword evidence="5" id="KW-0479">Metal-binding</keyword>
<feature type="region of interest" description="Disordered" evidence="12">
    <location>
        <begin position="1"/>
        <end position="29"/>
    </location>
</feature>
<evidence type="ECO:0000313" key="14">
    <source>
        <dbReference type="EMBL" id="KIY67074.1"/>
    </source>
</evidence>
<evidence type="ECO:0000256" key="1">
    <source>
        <dbReference type="ARBA" id="ARBA00001941"/>
    </source>
</evidence>
<keyword evidence="10" id="KW-0449">Lipoprotein</keyword>
<dbReference type="GO" id="GO:0071555">
    <property type="term" value="P:cell wall organization"/>
    <property type="evidence" value="ECO:0007669"/>
    <property type="project" value="UniProtKB-KW"/>
</dbReference>